<feature type="transmembrane region" description="Helical" evidence="1">
    <location>
        <begin position="12"/>
        <end position="35"/>
    </location>
</feature>
<keyword evidence="3" id="KW-1185">Reference proteome</keyword>
<keyword evidence="1" id="KW-1133">Transmembrane helix</keyword>
<dbReference type="InterPro" id="IPR012902">
    <property type="entry name" value="N_methyl_site"/>
</dbReference>
<dbReference type="SUPFAM" id="SSF54523">
    <property type="entry name" value="Pili subunits"/>
    <property type="match status" value="1"/>
</dbReference>
<dbReference type="RefSeq" id="WP_056606566.1">
    <property type="nucleotide sequence ID" value="NZ_JALBWS010000015.1"/>
</dbReference>
<evidence type="ECO:0000313" key="3">
    <source>
        <dbReference type="Proteomes" id="UP001596018"/>
    </source>
</evidence>
<dbReference type="Pfam" id="PF07963">
    <property type="entry name" value="N_methyl"/>
    <property type="match status" value="1"/>
</dbReference>
<dbReference type="PROSITE" id="PS00409">
    <property type="entry name" value="PROKAR_NTER_METHYL"/>
    <property type="match status" value="1"/>
</dbReference>
<organism evidence="2 3">
    <name type="scientific">Rhodanobacter ginsenosidimutans</name>
    <dbReference type="NCBI Taxonomy" id="490571"/>
    <lineage>
        <taxon>Bacteria</taxon>
        <taxon>Pseudomonadati</taxon>
        <taxon>Pseudomonadota</taxon>
        <taxon>Gammaproteobacteria</taxon>
        <taxon>Lysobacterales</taxon>
        <taxon>Rhodanobacteraceae</taxon>
        <taxon>Rhodanobacter</taxon>
    </lineage>
</organism>
<dbReference type="InterPro" id="IPR045584">
    <property type="entry name" value="Pilin-like"/>
</dbReference>
<protein>
    <submittedName>
        <fullName evidence="2">Prepilin-type N-terminal cleavage/methylation domain-containing protein</fullName>
    </submittedName>
</protein>
<name>A0ABW0JRX8_9GAMM</name>
<evidence type="ECO:0000256" key="1">
    <source>
        <dbReference type="SAM" id="Phobius"/>
    </source>
</evidence>
<accession>A0ABW0JRX8</accession>
<proteinExistence type="predicted"/>
<evidence type="ECO:0000313" key="2">
    <source>
        <dbReference type="EMBL" id="MFC5438700.1"/>
    </source>
</evidence>
<gene>
    <name evidence="2" type="ORF">ACFPK0_01590</name>
</gene>
<keyword evidence="1" id="KW-0472">Membrane</keyword>
<dbReference type="NCBIfam" id="TIGR02532">
    <property type="entry name" value="IV_pilin_GFxxxE"/>
    <property type="match status" value="1"/>
</dbReference>
<dbReference type="Gene3D" id="3.30.700.10">
    <property type="entry name" value="Glycoprotein, Type 4 Pilin"/>
    <property type="match status" value="1"/>
</dbReference>
<dbReference type="Proteomes" id="UP001596018">
    <property type="component" value="Unassembled WGS sequence"/>
</dbReference>
<reference evidence="3" key="1">
    <citation type="journal article" date="2019" name="Int. J. Syst. Evol. Microbiol.">
        <title>The Global Catalogue of Microorganisms (GCM) 10K type strain sequencing project: providing services to taxonomists for standard genome sequencing and annotation.</title>
        <authorList>
            <consortium name="The Broad Institute Genomics Platform"/>
            <consortium name="The Broad Institute Genome Sequencing Center for Infectious Disease"/>
            <person name="Wu L."/>
            <person name="Ma J."/>
        </authorList>
    </citation>
    <scope>NUCLEOTIDE SEQUENCE [LARGE SCALE GENOMIC DNA]</scope>
    <source>
        <strain evidence="3">KACC 12822</strain>
    </source>
</reference>
<comment type="caution">
    <text evidence="2">The sequence shown here is derived from an EMBL/GenBank/DDBJ whole genome shotgun (WGS) entry which is preliminary data.</text>
</comment>
<dbReference type="EMBL" id="JBHSMM010000001">
    <property type="protein sequence ID" value="MFC5438700.1"/>
    <property type="molecule type" value="Genomic_DNA"/>
</dbReference>
<sequence>MHNTLNTRGHGLTLVELMIVLAVVALLTVIALPTYSRYIDRVRTSQAVQFMTTTSLGLEAYYAQHLSYPASLSEIGIKDAVDPWGNPYQYLPIDIDPPPNTGKVRRDKNMNPINTDYDLYSAGPDGRSQTQLTARFARDDIVRAGNGSYVGKARDF</sequence>
<keyword evidence="1" id="KW-0812">Transmembrane</keyword>